<gene>
    <name evidence="6" type="ORF">EV702DRAFT_1177442</name>
</gene>
<comment type="cofactor">
    <cofactor evidence="3">
        <name>pyridoxal 5'-phosphate</name>
        <dbReference type="ChEBI" id="CHEBI:597326"/>
    </cofactor>
</comment>
<keyword evidence="7" id="KW-1185">Reference proteome</keyword>
<reference evidence="6" key="1">
    <citation type="journal article" date="2020" name="New Phytol.">
        <title>Comparative genomics reveals dynamic genome evolution in host specialist ectomycorrhizal fungi.</title>
        <authorList>
            <person name="Lofgren L.A."/>
            <person name="Nguyen N.H."/>
            <person name="Vilgalys R."/>
            <person name="Ruytinx J."/>
            <person name="Liao H.L."/>
            <person name="Branco S."/>
            <person name="Kuo A."/>
            <person name="LaButti K."/>
            <person name="Lipzen A."/>
            <person name="Andreopoulos W."/>
            <person name="Pangilinan J."/>
            <person name="Riley R."/>
            <person name="Hundley H."/>
            <person name="Na H."/>
            <person name="Barry K."/>
            <person name="Grigoriev I.V."/>
            <person name="Stajich J.E."/>
            <person name="Kennedy P.G."/>
        </authorList>
    </citation>
    <scope>NUCLEOTIDE SEQUENCE</scope>
    <source>
        <strain evidence="6">DOB743</strain>
    </source>
</reference>
<dbReference type="Proteomes" id="UP000714275">
    <property type="component" value="Unassembled WGS sequence"/>
</dbReference>
<dbReference type="OrthoDB" id="10264196at2759"/>
<feature type="domain" description="Alanine racemase N-terminal" evidence="5">
    <location>
        <begin position="30"/>
        <end position="274"/>
    </location>
</feature>
<dbReference type="InterPro" id="IPR011078">
    <property type="entry name" value="PyrdxlP_homeostasis"/>
</dbReference>
<feature type="modified residue" description="N6-(pyridoxal phosphate)lysine" evidence="2 3">
    <location>
        <position position="46"/>
    </location>
</feature>
<keyword evidence="1 2" id="KW-0663">Pyridoxal phosphate</keyword>
<dbReference type="InterPro" id="IPR029066">
    <property type="entry name" value="PLP-binding_barrel"/>
</dbReference>
<evidence type="ECO:0000256" key="3">
    <source>
        <dbReference type="PIRSR" id="PIRSR004848-1"/>
    </source>
</evidence>
<name>A0A9P7A5F6_9AGAM</name>
<dbReference type="PANTHER" id="PTHR10146:SF14">
    <property type="entry name" value="PYRIDOXAL PHOSPHATE HOMEOSTASIS PROTEIN"/>
    <property type="match status" value="1"/>
</dbReference>
<evidence type="ECO:0000259" key="5">
    <source>
        <dbReference type="Pfam" id="PF01168"/>
    </source>
</evidence>
<organism evidence="6 7">
    <name type="scientific">Suillus placidus</name>
    <dbReference type="NCBI Taxonomy" id="48579"/>
    <lineage>
        <taxon>Eukaryota</taxon>
        <taxon>Fungi</taxon>
        <taxon>Dikarya</taxon>
        <taxon>Basidiomycota</taxon>
        <taxon>Agaricomycotina</taxon>
        <taxon>Agaricomycetes</taxon>
        <taxon>Agaricomycetidae</taxon>
        <taxon>Boletales</taxon>
        <taxon>Suillineae</taxon>
        <taxon>Suillaceae</taxon>
        <taxon>Suillus</taxon>
    </lineage>
</organism>
<dbReference type="Pfam" id="PF01168">
    <property type="entry name" value="Ala_racemase_N"/>
    <property type="match status" value="1"/>
</dbReference>
<accession>A0A9P7A5F6</accession>
<evidence type="ECO:0000256" key="4">
    <source>
        <dbReference type="RuleBase" id="RU004514"/>
    </source>
</evidence>
<evidence type="ECO:0000256" key="1">
    <source>
        <dbReference type="ARBA" id="ARBA00022898"/>
    </source>
</evidence>
<dbReference type="EMBL" id="JABBWD010000005">
    <property type="protein sequence ID" value="KAG1781766.1"/>
    <property type="molecule type" value="Genomic_DNA"/>
</dbReference>
<dbReference type="Gene3D" id="3.20.20.10">
    <property type="entry name" value="Alanine racemase"/>
    <property type="match status" value="1"/>
</dbReference>
<sequence>MASTTSDKATPERRAELLQNLAETKNCFAQASKSLSHAPTLVAVSKTKPAWMTRACYEEGQRDFGENSDIDLVNKAKKLADLDSLRWHFIGVMKKTEGDDLRRQARMRELTTVSNLHAIQSLTSIEDANIYNNAIPAGRKIPLNMLLQVNTSGEVQKSGLQYVVTETEAADSPLFKLACHIIEHCPKLHFQGLMTIGSQTESLASSERPNQDFETLKKTRDVLEGMLRGNPAFNERWGDNGKLLLSMGMTADFEAGLRAGSHIVRVGTGIFGARRMK</sequence>
<comment type="similarity">
    <text evidence="2 4">Belongs to the pyridoxal phosphate-binding protein YggS/PROSC family.</text>
</comment>
<dbReference type="PANTHER" id="PTHR10146">
    <property type="entry name" value="PROLINE SYNTHETASE CO-TRANSCRIBED BACTERIAL HOMOLOG PROTEIN"/>
    <property type="match status" value="1"/>
</dbReference>
<comment type="function">
    <text evidence="2">Pyridoxal 5'-phosphate (PLP)-binding protein, which may be involved in intracellular homeostatic regulation of pyridoxal 5'-phosphate (PLP), the active form of vitamin B6.</text>
</comment>
<evidence type="ECO:0000313" key="7">
    <source>
        <dbReference type="Proteomes" id="UP000714275"/>
    </source>
</evidence>
<evidence type="ECO:0000256" key="2">
    <source>
        <dbReference type="HAMAP-Rule" id="MF_03225"/>
    </source>
</evidence>
<comment type="caution">
    <text evidence="6">The sequence shown here is derived from an EMBL/GenBank/DDBJ whole genome shotgun (WGS) entry which is preliminary data.</text>
</comment>
<dbReference type="HAMAP" id="MF_02087">
    <property type="entry name" value="PLP_homeostasis"/>
    <property type="match status" value="1"/>
</dbReference>
<dbReference type="AlphaFoldDB" id="A0A9P7A5F6"/>
<dbReference type="GO" id="GO:0030170">
    <property type="term" value="F:pyridoxal phosphate binding"/>
    <property type="evidence" value="ECO:0007669"/>
    <property type="project" value="UniProtKB-UniRule"/>
</dbReference>
<protein>
    <recommendedName>
        <fullName evidence="2">Pyridoxal phosphate homeostasis protein</fullName>
        <shortName evidence="2">PLP homeostasis protein</shortName>
    </recommendedName>
</protein>
<dbReference type="InterPro" id="IPR001608">
    <property type="entry name" value="Ala_racemase_N"/>
</dbReference>
<evidence type="ECO:0000313" key="6">
    <source>
        <dbReference type="EMBL" id="KAG1781766.1"/>
    </source>
</evidence>
<proteinExistence type="inferred from homology"/>
<dbReference type="SUPFAM" id="SSF51419">
    <property type="entry name" value="PLP-binding barrel"/>
    <property type="match status" value="1"/>
</dbReference>
<dbReference type="PIRSF" id="PIRSF004848">
    <property type="entry name" value="YBL036c_PLPDEIII"/>
    <property type="match status" value="1"/>
</dbReference>
<dbReference type="NCBIfam" id="TIGR00044">
    <property type="entry name" value="YggS family pyridoxal phosphate-dependent enzyme"/>
    <property type="match status" value="1"/>
</dbReference>